<dbReference type="AlphaFoldDB" id="A0A086Z0G6"/>
<feature type="transmembrane region" description="Helical" evidence="2">
    <location>
        <begin position="112"/>
        <end position="135"/>
    </location>
</feature>
<evidence type="ECO:0000256" key="1">
    <source>
        <dbReference type="SAM" id="MobiDB-lite"/>
    </source>
</evidence>
<sequence length="136" mass="14609">MIVVARHKRDPSRPYATSSHDSAGLTDNDKTMEEGKQPLEQEAPHKPHVSEAGEGKPIAEWAVGLLVALSAILAACGRTFVGTLLMALTALCLGVMRLRLRGRSPWKVRSVAFDAFICIGLGLGLVATYLSVMLLL</sequence>
<dbReference type="EMBL" id="JGYK01000001">
    <property type="protein sequence ID" value="KFI40016.1"/>
    <property type="molecule type" value="Genomic_DNA"/>
</dbReference>
<feature type="region of interest" description="Disordered" evidence="1">
    <location>
        <begin position="1"/>
        <end position="52"/>
    </location>
</feature>
<comment type="caution">
    <text evidence="3">The sequence shown here is derived from an EMBL/GenBank/DDBJ whole genome shotgun (WGS) entry which is preliminary data.</text>
</comment>
<keyword evidence="2" id="KW-0472">Membrane</keyword>
<dbReference type="eggNOG" id="ENOG5031P9H">
    <property type="taxonomic scope" value="Bacteria"/>
</dbReference>
<reference evidence="3 4" key="1">
    <citation type="submission" date="2014-03" db="EMBL/GenBank/DDBJ databases">
        <title>Genomics of Bifidobacteria.</title>
        <authorList>
            <person name="Ventura M."/>
            <person name="Milani C."/>
            <person name="Lugli G.A."/>
        </authorList>
    </citation>
    <scope>NUCLEOTIDE SEQUENCE [LARGE SCALE GENOMIC DNA]</scope>
    <source>
        <strain evidence="3 4">DSM 22766</strain>
    </source>
</reference>
<keyword evidence="4" id="KW-1185">Reference proteome</keyword>
<feature type="transmembrane region" description="Helical" evidence="2">
    <location>
        <begin position="58"/>
        <end position="75"/>
    </location>
</feature>
<evidence type="ECO:0000313" key="4">
    <source>
        <dbReference type="Proteomes" id="UP000029015"/>
    </source>
</evidence>
<feature type="compositionally biased region" description="Basic and acidic residues" evidence="1">
    <location>
        <begin position="27"/>
        <end position="52"/>
    </location>
</feature>
<dbReference type="Proteomes" id="UP000029015">
    <property type="component" value="Unassembled WGS sequence"/>
</dbReference>
<feature type="compositionally biased region" description="Basic residues" evidence="1">
    <location>
        <begin position="1"/>
        <end position="10"/>
    </location>
</feature>
<organism evidence="3 4">
    <name type="scientific">Bifidobacterium actinocoloniiforme DSM 22766</name>
    <dbReference type="NCBI Taxonomy" id="1437605"/>
    <lineage>
        <taxon>Bacteria</taxon>
        <taxon>Bacillati</taxon>
        <taxon>Actinomycetota</taxon>
        <taxon>Actinomycetes</taxon>
        <taxon>Bifidobacteriales</taxon>
        <taxon>Bifidobacteriaceae</taxon>
        <taxon>Bifidobacterium</taxon>
    </lineage>
</organism>
<keyword evidence="2" id="KW-1133">Transmembrane helix</keyword>
<evidence type="ECO:0000256" key="2">
    <source>
        <dbReference type="SAM" id="Phobius"/>
    </source>
</evidence>
<evidence type="ECO:0008006" key="5">
    <source>
        <dbReference type="Google" id="ProtNLM"/>
    </source>
</evidence>
<feature type="transmembrane region" description="Helical" evidence="2">
    <location>
        <begin position="81"/>
        <end position="100"/>
    </location>
</feature>
<name>A0A086Z0G6_9BIFI</name>
<keyword evidence="2" id="KW-0812">Transmembrane</keyword>
<accession>A0A086Z0G6</accession>
<protein>
    <recommendedName>
        <fullName evidence="5">Rod shape-determining protein RodA</fullName>
    </recommendedName>
</protein>
<gene>
    <name evidence="3" type="ORF">BACT_0718</name>
</gene>
<evidence type="ECO:0000313" key="3">
    <source>
        <dbReference type="EMBL" id="KFI40016.1"/>
    </source>
</evidence>
<proteinExistence type="predicted"/>